<dbReference type="EMBL" id="GG662693">
    <property type="protein sequence ID" value="EAR96405.2"/>
    <property type="molecule type" value="Genomic_DNA"/>
</dbReference>
<dbReference type="KEGG" id="tet:TTHERM_00190730"/>
<dbReference type="GeneID" id="7846733"/>
<protein>
    <submittedName>
        <fullName evidence="2">SPFH domain/band 7 family protein</fullName>
    </submittedName>
</protein>
<sequence>MQIFYQNFRFLTKLLTYLSNQITLEKKFDFQYINQIRYFNKKQYLKFSRSQMDIEACAIPGAIIGLFSLLLIVFTCWDTVEVTYYGIKCNTFTKKCSTQEIYESGRYFIGPFNYFVEFPGTLQTISFANNNSNRALSTRTSEGLNLLLEISIQYQLKKSQLEPLYQTYNMQYEQTYIKIARDVILQAAGSYQAVSYWTERQKIVDDIKKQLNQEMQKAYTDVKYFAILSIDLPDPYEDSIVQTQVETQQKKTKEFEKLSVKIKQEIEVMISENNSKIKYIQSQAQADAFNIRQSAQAEYIRDTLGAEQKAYKKLKDDCRFNNDELNSFIYYSSLLGKVKQSQLYVGVNDIIADARAKN</sequence>
<dbReference type="PANTHER" id="PTHR42911">
    <property type="entry name" value="MODULATOR OF FTSH PROTEASE HFLC"/>
    <property type="match status" value="1"/>
</dbReference>
<gene>
    <name evidence="2" type="ORF">TTHERM_00190730</name>
</gene>
<dbReference type="InterPro" id="IPR036013">
    <property type="entry name" value="Band_7/SPFH_dom_sf"/>
</dbReference>
<keyword evidence="3" id="KW-1185">Reference proteome</keyword>
<feature type="domain" description="Band 7" evidence="1">
    <location>
        <begin position="80"/>
        <end position="254"/>
    </location>
</feature>
<accession>I7MEI2</accession>
<dbReference type="STRING" id="312017.I7MEI2"/>
<evidence type="ECO:0000313" key="2">
    <source>
        <dbReference type="EMBL" id="EAR96405.2"/>
    </source>
</evidence>
<dbReference type="Proteomes" id="UP000009168">
    <property type="component" value="Unassembled WGS sequence"/>
</dbReference>
<dbReference type="RefSeq" id="XP_001016650.2">
    <property type="nucleotide sequence ID" value="XM_001016650.3"/>
</dbReference>
<proteinExistence type="predicted"/>
<dbReference type="eggNOG" id="ENOG502S420">
    <property type="taxonomic scope" value="Eukaryota"/>
</dbReference>
<dbReference type="Pfam" id="PF01145">
    <property type="entry name" value="Band_7"/>
    <property type="match status" value="1"/>
</dbReference>
<evidence type="ECO:0000313" key="3">
    <source>
        <dbReference type="Proteomes" id="UP000009168"/>
    </source>
</evidence>
<dbReference type="InParanoid" id="I7MEI2"/>
<dbReference type="AlphaFoldDB" id="I7MEI2"/>
<dbReference type="InterPro" id="IPR001107">
    <property type="entry name" value="Band_7"/>
</dbReference>
<organism evidence="2 3">
    <name type="scientific">Tetrahymena thermophila (strain SB210)</name>
    <dbReference type="NCBI Taxonomy" id="312017"/>
    <lineage>
        <taxon>Eukaryota</taxon>
        <taxon>Sar</taxon>
        <taxon>Alveolata</taxon>
        <taxon>Ciliophora</taxon>
        <taxon>Intramacronucleata</taxon>
        <taxon>Oligohymenophorea</taxon>
        <taxon>Hymenostomatida</taxon>
        <taxon>Tetrahymenina</taxon>
        <taxon>Tetrahymenidae</taxon>
        <taxon>Tetrahymena</taxon>
    </lineage>
</organism>
<dbReference type="Gene3D" id="3.30.479.30">
    <property type="entry name" value="Band 7 domain"/>
    <property type="match status" value="1"/>
</dbReference>
<dbReference type="PANTHER" id="PTHR42911:SF2">
    <property type="entry name" value="PROHIBITIN FAMILY PROTEIN"/>
    <property type="match status" value="1"/>
</dbReference>
<evidence type="ECO:0000259" key="1">
    <source>
        <dbReference type="Pfam" id="PF01145"/>
    </source>
</evidence>
<reference evidence="3" key="1">
    <citation type="journal article" date="2006" name="PLoS Biol.">
        <title>Macronuclear genome sequence of the ciliate Tetrahymena thermophila, a model eukaryote.</title>
        <authorList>
            <person name="Eisen J.A."/>
            <person name="Coyne R.S."/>
            <person name="Wu M."/>
            <person name="Wu D."/>
            <person name="Thiagarajan M."/>
            <person name="Wortman J.R."/>
            <person name="Badger J.H."/>
            <person name="Ren Q."/>
            <person name="Amedeo P."/>
            <person name="Jones K.M."/>
            <person name="Tallon L.J."/>
            <person name="Delcher A.L."/>
            <person name="Salzberg S.L."/>
            <person name="Silva J.C."/>
            <person name="Haas B.J."/>
            <person name="Majoros W.H."/>
            <person name="Farzad M."/>
            <person name="Carlton J.M."/>
            <person name="Smith R.K. Jr."/>
            <person name="Garg J."/>
            <person name="Pearlman R.E."/>
            <person name="Karrer K.M."/>
            <person name="Sun L."/>
            <person name="Manning G."/>
            <person name="Elde N.C."/>
            <person name="Turkewitz A.P."/>
            <person name="Asai D.J."/>
            <person name="Wilkes D.E."/>
            <person name="Wang Y."/>
            <person name="Cai H."/>
            <person name="Collins K."/>
            <person name="Stewart B.A."/>
            <person name="Lee S.R."/>
            <person name="Wilamowska K."/>
            <person name="Weinberg Z."/>
            <person name="Ruzzo W.L."/>
            <person name="Wloga D."/>
            <person name="Gaertig J."/>
            <person name="Frankel J."/>
            <person name="Tsao C.-C."/>
            <person name="Gorovsky M.A."/>
            <person name="Keeling P.J."/>
            <person name="Waller R.F."/>
            <person name="Patron N.J."/>
            <person name="Cherry J.M."/>
            <person name="Stover N.A."/>
            <person name="Krieger C.J."/>
            <person name="del Toro C."/>
            <person name="Ryder H.F."/>
            <person name="Williamson S.C."/>
            <person name="Barbeau R.A."/>
            <person name="Hamilton E.P."/>
            <person name="Orias E."/>
        </authorList>
    </citation>
    <scope>NUCLEOTIDE SEQUENCE [LARGE SCALE GENOMIC DNA]</scope>
    <source>
        <strain evidence="3">SB210</strain>
    </source>
</reference>
<name>I7MEI2_TETTS</name>
<dbReference type="OrthoDB" id="190994at2759"/>
<dbReference type="SUPFAM" id="SSF117892">
    <property type="entry name" value="Band 7/SPFH domain"/>
    <property type="match status" value="1"/>
</dbReference>